<feature type="compositionally biased region" description="Acidic residues" evidence="9">
    <location>
        <begin position="1399"/>
        <end position="1409"/>
    </location>
</feature>
<dbReference type="EMBL" id="JAHKSW010000021">
    <property type="protein sequence ID" value="KAG7319324.1"/>
    <property type="molecule type" value="Genomic_DNA"/>
</dbReference>
<evidence type="ECO:0000259" key="11">
    <source>
        <dbReference type="PROSITE" id="PS51194"/>
    </source>
</evidence>
<feature type="compositionally biased region" description="Low complexity" evidence="9">
    <location>
        <begin position="238"/>
        <end position="248"/>
    </location>
</feature>
<feature type="compositionally biased region" description="Acidic residues" evidence="9">
    <location>
        <begin position="17"/>
        <end position="65"/>
    </location>
</feature>
<evidence type="ECO:0000256" key="7">
    <source>
        <dbReference type="ARBA" id="ARBA00023125"/>
    </source>
</evidence>
<evidence type="ECO:0000259" key="10">
    <source>
        <dbReference type="PROSITE" id="PS51192"/>
    </source>
</evidence>
<dbReference type="Gene3D" id="1.20.120.850">
    <property type="entry name" value="SWI2/SNF2 ATPases, N-terminal domain"/>
    <property type="match status" value="1"/>
</dbReference>
<proteinExistence type="inferred from homology"/>
<evidence type="ECO:0000256" key="5">
    <source>
        <dbReference type="ARBA" id="ARBA00022806"/>
    </source>
</evidence>
<feature type="compositionally biased region" description="Basic residues" evidence="9">
    <location>
        <begin position="116"/>
        <end position="138"/>
    </location>
</feature>
<reference evidence="12 13" key="1">
    <citation type="submission" date="2021-06" db="EMBL/GenBank/DDBJ databases">
        <title>Chromosome-level genome assembly of the red-tail catfish (Hemibagrus wyckioides).</title>
        <authorList>
            <person name="Shao F."/>
        </authorList>
    </citation>
    <scope>NUCLEOTIDE SEQUENCE [LARGE SCALE GENOMIC DNA]</scope>
    <source>
        <strain evidence="12">EC202008001</strain>
        <tissue evidence="12">Blood</tissue>
    </source>
</reference>
<evidence type="ECO:0000313" key="13">
    <source>
        <dbReference type="Proteomes" id="UP000824219"/>
    </source>
</evidence>
<dbReference type="InterPro" id="IPR044574">
    <property type="entry name" value="ARIP4-like"/>
</dbReference>
<dbReference type="InterPro" id="IPR027417">
    <property type="entry name" value="P-loop_NTPase"/>
</dbReference>
<dbReference type="Gene3D" id="3.40.50.300">
    <property type="entry name" value="P-loop containing nucleotide triphosphate hydrolases"/>
    <property type="match status" value="2"/>
</dbReference>
<dbReference type="GO" id="GO:0016887">
    <property type="term" value="F:ATP hydrolysis activity"/>
    <property type="evidence" value="ECO:0007669"/>
    <property type="project" value="InterPro"/>
</dbReference>
<dbReference type="PANTHER" id="PTHR45797">
    <property type="entry name" value="RAD54-LIKE"/>
    <property type="match status" value="1"/>
</dbReference>
<comment type="subcellular location">
    <subcellularLocation>
        <location evidence="1">Nucleus</location>
    </subcellularLocation>
</comment>
<dbReference type="GO" id="GO:0005634">
    <property type="term" value="C:nucleus"/>
    <property type="evidence" value="ECO:0007669"/>
    <property type="project" value="UniProtKB-SubCell"/>
</dbReference>
<dbReference type="GO" id="GO:0004386">
    <property type="term" value="F:helicase activity"/>
    <property type="evidence" value="ECO:0007669"/>
    <property type="project" value="UniProtKB-KW"/>
</dbReference>
<gene>
    <name evidence="12" type="ORF">KOW79_017798</name>
</gene>
<dbReference type="InterPro" id="IPR014001">
    <property type="entry name" value="Helicase_ATP-bd"/>
</dbReference>
<dbReference type="GO" id="GO:0005524">
    <property type="term" value="F:ATP binding"/>
    <property type="evidence" value="ECO:0007669"/>
    <property type="project" value="UniProtKB-KW"/>
</dbReference>
<dbReference type="PROSITE" id="PS51192">
    <property type="entry name" value="HELICASE_ATP_BIND_1"/>
    <property type="match status" value="1"/>
</dbReference>
<accession>A0A9D3SHK4</accession>
<dbReference type="PANTHER" id="PTHR45797:SF1">
    <property type="entry name" value="HELICASE ARIP4"/>
    <property type="match status" value="1"/>
</dbReference>
<evidence type="ECO:0000256" key="1">
    <source>
        <dbReference type="ARBA" id="ARBA00004123"/>
    </source>
</evidence>
<feature type="region of interest" description="Disordered" evidence="9">
    <location>
        <begin position="193"/>
        <end position="254"/>
    </location>
</feature>
<dbReference type="Pfam" id="PF00176">
    <property type="entry name" value="SNF2-rel_dom"/>
    <property type="match status" value="1"/>
</dbReference>
<sequence length="1409" mass="154471">MSEEAISESDLEHSLNSEEEEEEQMGEEADGENDADDDDDGDDEEEEEEEDEEGDCAAEAMETEEGVGLSSPAHSSHSGSSAPSSRPQSRASSKSTSRPSSASGSRGKSAAAGSAPKRKSKKKSSKPAKPAHLRRNIRKLLEEHQLEPGTKAAQQEELERRKRLEQQRKDYPLPAVDLPSLASVVKGEVICLDSSGDEGESRGSAPPPKPAPRDDVIELSSGDEETFHLSEEDDERSTSPGTEESSGSHINDALNQPDAQGRVLVNINHPVEEADLFLAPQLARVVKPHQIGGIRFLYDNLVESLERFKTSSGFGCILAHSMGLGKTLQVISFIDILLQHTGARTVLAIVPVNTLQNWLAEFNLWLPPAESLPPDTDPAQVSPRTFRVHLLNDEHKTTVTRAKVIEEWTRDGGVLLMGYEMYRLLSLKKSFVTGRKRKSKKPAGPIIIDLDEEDRQQELMKDIEKALSRPGPDVVICDEGHRIKNCHASTSQALKNIRSRRRVVLTGYPLQNNLMEYWCMVDFVRPDFLGTRQEFSNMFERPILNGQCIDSTPQDIRLMRYRSHVLHSLLEGFVQRRGHDVLSTQLPMKQEHVILVRLSPLQRALYKEFMNRFREAGNSGWLGLNPLKAFCVCCKIWNHPDVLYEALQKENLANEQDLDLDDLNASATGRCPAPGLKGKTSDGSCAKGTLPPLQERANQVITYEWAKDIMSGYQTGVLENSAKMVLLFHLIEESVSRGDKILVFSQSLSTLSVIESFLAVRAIPVKMDNQKQNWLRGINYYRLDGSTSASEREKLINQFNDPANTTAWVFLLSTRAGCLGVNLIGANRVVVLDASWNPCHDAQAVCRVYRYGQHKPCYIYRLVCDFTLEKKIYDRQVSKQGMSDRVVDDLNPVLTFTRKEVESLLHYVEEEPDPSQSVLLNNDDMEAVIQQACLGFPHLITKLPFQHESLLMDRKDLKLTKAEKKAAKKSYEDEKRASVPYQRPSYAHYYPANEQSLSNIRNWRPAPRMDEKPIASVRPVQSTPIPMMPRQAAVGGHASSPAFPVNYLQKAGVLVQRVITTTDIVIPGTNSSTDVQARISAGESIHVIKGSKGTYIRTNDGRIFAIRSGKPRASEGAAPAPRDVGGSLLRSVSNGRVSPPELKRFSPDSVRRVSPSSSPNLLHQLHQYTPASTNDLTLAELPTRPAQHGHASEPQRSDDVIGSGSALDIQSLKRKLLSDSRGSKRNTSTTAAANFPAFPVSGGYNMGSMGFPPALLGALGHMTPSLVGGTNRGHFLNDLHSMLPANALSSAHSSSSSTSIASSSSAPPSSSSSSSSSSSIPPFLFNPSMASMLSGFPMPYTQPLLPDSSRIFSNSLSSSSSGSAPAAPSSFLSPSSLLGAALSRPDTHHTLAENGGSSSDDDVIEVIGQ</sequence>
<dbReference type="InterPro" id="IPR000330">
    <property type="entry name" value="SNF2_N"/>
</dbReference>
<evidence type="ECO:0000256" key="6">
    <source>
        <dbReference type="ARBA" id="ARBA00022840"/>
    </source>
</evidence>
<dbReference type="SMART" id="SM00487">
    <property type="entry name" value="DEXDc"/>
    <property type="match status" value="1"/>
</dbReference>
<evidence type="ECO:0000313" key="12">
    <source>
        <dbReference type="EMBL" id="KAG7319324.1"/>
    </source>
</evidence>
<dbReference type="CDD" id="cd18069">
    <property type="entry name" value="DEXHc_ARIP4"/>
    <property type="match status" value="1"/>
</dbReference>
<comment type="caution">
    <text evidence="12">The sequence shown here is derived from an EMBL/GenBank/DDBJ whole genome shotgun (WGS) entry which is preliminary data.</text>
</comment>
<keyword evidence="6" id="KW-0067">ATP-binding</keyword>
<evidence type="ECO:0000256" key="9">
    <source>
        <dbReference type="SAM" id="MobiDB-lite"/>
    </source>
</evidence>
<keyword evidence="5" id="KW-0347">Helicase</keyword>
<dbReference type="SUPFAM" id="SSF52540">
    <property type="entry name" value="P-loop containing nucleoside triphosphate hydrolases"/>
    <property type="match status" value="2"/>
</dbReference>
<feature type="domain" description="Helicase C-terminal" evidence="11">
    <location>
        <begin position="723"/>
        <end position="894"/>
    </location>
</feature>
<feature type="region of interest" description="Disordered" evidence="9">
    <location>
        <begin position="1383"/>
        <end position="1409"/>
    </location>
</feature>
<dbReference type="CDD" id="cd18793">
    <property type="entry name" value="SF2_C_SNF"/>
    <property type="match status" value="1"/>
</dbReference>
<keyword evidence="4" id="KW-0378">Hydrolase</keyword>
<dbReference type="InterPro" id="IPR038718">
    <property type="entry name" value="SNF2-like_sf"/>
</dbReference>
<feature type="region of interest" description="Disordered" evidence="9">
    <location>
        <begin position="1108"/>
        <end position="1162"/>
    </location>
</feature>
<dbReference type="InterPro" id="IPR044573">
    <property type="entry name" value="ARIP4_DEXHc"/>
</dbReference>
<feature type="domain" description="Helicase ATP-binding" evidence="10">
    <location>
        <begin position="307"/>
        <end position="527"/>
    </location>
</feature>
<dbReference type="Pfam" id="PF00271">
    <property type="entry name" value="Helicase_C"/>
    <property type="match status" value="1"/>
</dbReference>
<evidence type="ECO:0000256" key="2">
    <source>
        <dbReference type="ARBA" id="ARBA00007025"/>
    </source>
</evidence>
<feature type="compositionally biased region" description="Basic and acidic residues" evidence="9">
    <location>
        <begin position="1141"/>
        <end position="1151"/>
    </location>
</feature>
<protein>
    <submittedName>
        <fullName evidence="12">Uncharacterized protein</fullName>
    </submittedName>
</protein>
<dbReference type="SMART" id="SM00490">
    <property type="entry name" value="HELICc"/>
    <property type="match status" value="1"/>
</dbReference>
<feature type="region of interest" description="Disordered" evidence="9">
    <location>
        <begin position="1294"/>
        <end position="1318"/>
    </location>
</feature>
<comment type="similarity">
    <text evidence="2">Belongs to the SNF2/RAD54 helicase family.</text>
</comment>
<keyword evidence="13" id="KW-1185">Reference proteome</keyword>
<dbReference type="InterPro" id="IPR001650">
    <property type="entry name" value="Helicase_C-like"/>
</dbReference>
<keyword evidence="7" id="KW-0238">DNA-binding</keyword>
<evidence type="ECO:0000256" key="3">
    <source>
        <dbReference type="ARBA" id="ARBA00022741"/>
    </source>
</evidence>
<keyword evidence="8" id="KW-0539">Nucleus</keyword>
<feature type="compositionally biased region" description="Basic and acidic residues" evidence="9">
    <location>
        <begin position="157"/>
        <end position="171"/>
    </location>
</feature>
<dbReference type="GO" id="GO:0003677">
    <property type="term" value="F:DNA binding"/>
    <property type="evidence" value="ECO:0007669"/>
    <property type="project" value="UniProtKB-KW"/>
</dbReference>
<evidence type="ECO:0000256" key="4">
    <source>
        <dbReference type="ARBA" id="ARBA00022801"/>
    </source>
</evidence>
<dbReference type="OrthoDB" id="9900844at2759"/>
<dbReference type="InterPro" id="IPR049730">
    <property type="entry name" value="SNF2/RAD54-like_C"/>
</dbReference>
<dbReference type="Proteomes" id="UP000824219">
    <property type="component" value="Linkage Group LG21"/>
</dbReference>
<keyword evidence="3" id="KW-0547">Nucleotide-binding</keyword>
<feature type="region of interest" description="Disordered" evidence="9">
    <location>
        <begin position="1"/>
        <end position="177"/>
    </location>
</feature>
<dbReference type="Gene3D" id="3.40.50.10810">
    <property type="entry name" value="Tandem AAA-ATPase domain"/>
    <property type="match status" value="1"/>
</dbReference>
<feature type="compositionally biased region" description="Low complexity" evidence="9">
    <location>
        <begin position="70"/>
        <end position="115"/>
    </location>
</feature>
<name>A0A9D3SHK4_9TELE</name>
<evidence type="ECO:0000256" key="8">
    <source>
        <dbReference type="ARBA" id="ARBA00023242"/>
    </source>
</evidence>
<organism evidence="12 13">
    <name type="scientific">Hemibagrus wyckioides</name>
    <dbReference type="NCBI Taxonomy" id="337641"/>
    <lineage>
        <taxon>Eukaryota</taxon>
        <taxon>Metazoa</taxon>
        <taxon>Chordata</taxon>
        <taxon>Craniata</taxon>
        <taxon>Vertebrata</taxon>
        <taxon>Euteleostomi</taxon>
        <taxon>Actinopterygii</taxon>
        <taxon>Neopterygii</taxon>
        <taxon>Teleostei</taxon>
        <taxon>Ostariophysi</taxon>
        <taxon>Siluriformes</taxon>
        <taxon>Bagridae</taxon>
        <taxon>Hemibagrus</taxon>
    </lineage>
</organism>
<dbReference type="PROSITE" id="PS51194">
    <property type="entry name" value="HELICASE_CTER"/>
    <property type="match status" value="1"/>
</dbReference>